<dbReference type="Gene3D" id="3.90.1200.10">
    <property type="match status" value="1"/>
</dbReference>
<proteinExistence type="predicted"/>
<dbReference type="EMBL" id="JAGIOC010000001">
    <property type="protein sequence ID" value="MBP2408139.1"/>
    <property type="molecule type" value="Genomic_DNA"/>
</dbReference>
<accession>A0ABS4YHB2</accession>
<dbReference type="GO" id="GO:0016301">
    <property type="term" value="F:kinase activity"/>
    <property type="evidence" value="ECO:0007669"/>
    <property type="project" value="UniProtKB-KW"/>
</dbReference>
<comment type="caution">
    <text evidence="2">The sequence shown here is derived from an EMBL/GenBank/DDBJ whole genome shotgun (WGS) entry which is preliminary data.</text>
</comment>
<gene>
    <name evidence="2" type="ORF">JOF44_001042</name>
</gene>
<dbReference type="InterPro" id="IPR051678">
    <property type="entry name" value="AGP_Transferase"/>
</dbReference>
<dbReference type="InterPro" id="IPR011009">
    <property type="entry name" value="Kinase-like_dom_sf"/>
</dbReference>
<organism evidence="2 3">
    <name type="scientific">Brachybacterium fresconis</name>
    <dbReference type="NCBI Taxonomy" id="173363"/>
    <lineage>
        <taxon>Bacteria</taxon>
        <taxon>Bacillati</taxon>
        <taxon>Actinomycetota</taxon>
        <taxon>Actinomycetes</taxon>
        <taxon>Micrococcales</taxon>
        <taxon>Dermabacteraceae</taxon>
        <taxon>Brachybacterium</taxon>
    </lineage>
</organism>
<keyword evidence="3" id="KW-1185">Reference proteome</keyword>
<name>A0ABS4YHB2_9MICO</name>
<dbReference type="Gene3D" id="3.30.200.20">
    <property type="entry name" value="Phosphorylase Kinase, domain 1"/>
    <property type="match status" value="1"/>
</dbReference>
<dbReference type="Pfam" id="PF01636">
    <property type="entry name" value="APH"/>
    <property type="match status" value="1"/>
</dbReference>
<evidence type="ECO:0000259" key="1">
    <source>
        <dbReference type="Pfam" id="PF01636"/>
    </source>
</evidence>
<protein>
    <submittedName>
        <fullName evidence="2">Aminoglycoside phosphotransferase (APT) family kinase protein</fullName>
    </submittedName>
</protein>
<keyword evidence="2" id="KW-0418">Kinase</keyword>
<dbReference type="Proteomes" id="UP000698222">
    <property type="component" value="Unassembled WGS sequence"/>
</dbReference>
<keyword evidence="2" id="KW-0808">Transferase</keyword>
<dbReference type="RefSeq" id="WP_209888215.1">
    <property type="nucleotide sequence ID" value="NZ_BAAAJV010000024.1"/>
</dbReference>
<dbReference type="PANTHER" id="PTHR21310:SF15">
    <property type="entry name" value="AMINOGLYCOSIDE PHOSPHOTRANSFERASE DOMAIN-CONTAINING PROTEIN"/>
    <property type="match status" value="1"/>
</dbReference>
<dbReference type="InterPro" id="IPR002575">
    <property type="entry name" value="Aminoglycoside_PTrfase"/>
</dbReference>
<sequence>MPAPVGPDPAPPPADLPVDAARVDALCAALVPEPGRELEDFVTTVGAAPLDQGWDNVLWPVGTVRGEPVVLRVVRRASAVPLLGREILVLRHLADVAEQLPMRIPTPLATTDHATLVPWIPGRTAGEVEEGSRVGVAWSVARMLARVHSLPAPRVDPNPVRGAPLATRTEAFAGDLERSGVDAVTRRRARGGWDRGLGATTWDRPALLMHGDPHPGNVVVPPAGTVREAALIDWGDATIGDPASDLGALLLHDPSDSMLRAYRAEATWAGIADEACWSALVDRSWAWGVRLALSLLTAYPRGHRLGRAGQRLLDACR</sequence>
<evidence type="ECO:0000313" key="3">
    <source>
        <dbReference type="Proteomes" id="UP000698222"/>
    </source>
</evidence>
<reference evidence="2 3" key="1">
    <citation type="submission" date="2021-03" db="EMBL/GenBank/DDBJ databases">
        <title>Sequencing the genomes of 1000 actinobacteria strains.</title>
        <authorList>
            <person name="Klenk H.-P."/>
        </authorList>
    </citation>
    <scope>NUCLEOTIDE SEQUENCE [LARGE SCALE GENOMIC DNA]</scope>
    <source>
        <strain evidence="2 3">DSM 14564</strain>
    </source>
</reference>
<evidence type="ECO:0000313" key="2">
    <source>
        <dbReference type="EMBL" id="MBP2408139.1"/>
    </source>
</evidence>
<feature type="domain" description="Aminoglycoside phosphotransferase" evidence="1">
    <location>
        <begin position="48"/>
        <end position="266"/>
    </location>
</feature>
<dbReference type="SUPFAM" id="SSF56112">
    <property type="entry name" value="Protein kinase-like (PK-like)"/>
    <property type="match status" value="1"/>
</dbReference>
<dbReference type="PANTHER" id="PTHR21310">
    <property type="entry name" value="AMINOGLYCOSIDE PHOSPHOTRANSFERASE-RELATED-RELATED"/>
    <property type="match status" value="1"/>
</dbReference>